<protein>
    <submittedName>
        <fullName evidence="3">SDR family NAD(P)-dependent oxidoreductase</fullName>
        <ecNumber evidence="3">1.1.1.-</ecNumber>
    </submittedName>
</protein>
<dbReference type="Pfam" id="PF00106">
    <property type="entry name" value="adh_short"/>
    <property type="match status" value="1"/>
</dbReference>
<keyword evidence="3" id="KW-0560">Oxidoreductase</keyword>
<organism evidence="3 4">
    <name type="scientific">Amycolatopsis speibonae</name>
    <dbReference type="NCBI Taxonomy" id="1450224"/>
    <lineage>
        <taxon>Bacteria</taxon>
        <taxon>Bacillati</taxon>
        <taxon>Actinomycetota</taxon>
        <taxon>Actinomycetes</taxon>
        <taxon>Pseudonocardiales</taxon>
        <taxon>Pseudonocardiaceae</taxon>
        <taxon>Amycolatopsis</taxon>
    </lineage>
</organism>
<comment type="similarity">
    <text evidence="1 2">Belongs to the short-chain dehydrogenases/reductases (SDR) family.</text>
</comment>
<dbReference type="Gene3D" id="3.40.50.720">
    <property type="entry name" value="NAD(P)-binding Rossmann-like Domain"/>
    <property type="match status" value="1"/>
</dbReference>
<accession>A0ABV7P9J9</accession>
<evidence type="ECO:0000313" key="4">
    <source>
        <dbReference type="Proteomes" id="UP001595645"/>
    </source>
</evidence>
<proteinExistence type="inferred from homology"/>
<dbReference type="CDD" id="cd05233">
    <property type="entry name" value="SDR_c"/>
    <property type="match status" value="1"/>
</dbReference>
<dbReference type="PANTHER" id="PTHR42879:SF2">
    <property type="entry name" value="3-OXOACYL-[ACYL-CARRIER-PROTEIN] REDUCTASE FABG"/>
    <property type="match status" value="1"/>
</dbReference>
<dbReference type="PROSITE" id="PS00061">
    <property type="entry name" value="ADH_SHORT"/>
    <property type="match status" value="1"/>
</dbReference>
<dbReference type="InterPro" id="IPR002347">
    <property type="entry name" value="SDR_fam"/>
</dbReference>
<dbReference type="InterPro" id="IPR050259">
    <property type="entry name" value="SDR"/>
</dbReference>
<evidence type="ECO:0000256" key="2">
    <source>
        <dbReference type="RuleBase" id="RU000363"/>
    </source>
</evidence>
<name>A0ABV7P9J9_9PSEU</name>
<dbReference type="PRINTS" id="PR00081">
    <property type="entry name" value="GDHRDH"/>
</dbReference>
<comment type="caution">
    <text evidence="3">The sequence shown here is derived from an EMBL/GenBank/DDBJ whole genome shotgun (WGS) entry which is preliminary data.</text>
</comment>
<gene>
    <name evidence="3" type="ORF">ACFOSH_40760</name>
</gene>
<keyword evidence="4" id="KW-1185">Reference proteome</keyword>
<dbReference type="PRINTS" id="PR00080">
    <property type="entry name" value="SDRFAMILY"/>
</dbReference>
<dbReference type="EMBL" id="JBHRWK010000104">
    <property type="protein sequence ID" value="MFC3455801.1"/>
    <property type="molecule type" value="Genomic_DNA"/>
</dbReference>
<dbReference type="InterPro" id="IPR020904">
    <property type="entry name" value="Sc_DH/Rdtase_CS"/>
</dbReference>
<dbReference type="RefSeq" id="WP_378246582.1">
    <property type="nucleotide sequence ID" value="NZ_JBHRWK010000104.1"/>
</dbReference>
<reference evidence="4" key="1">
    <citation type="journal article" date="2019" name="Int. J. Syst. Evol. Microbiol.">
        <title>The Global Catalogue of Microorganisms (GCM) 10K type strain sequencing project: providing services to taxonomists for standard genome sequencing and annotation.</title>
        <authorList>
            <consortium name="The Broad Institute Genomics Platform"/>
            <consortium name="The Broad Institute Genome Sequencing Center for Infectious Disease"/>
            <person name="Wu L."/>
            <person name="Ma J."/>
        </authorList>
    </citation>
    <scope>NUCLEOTIDE SEQUENCE [LARGE SCALE GENOMIC DNA]</scope>
    <source>
        <strain evidence="4">CGMCC 4.7676</strain>
    </source>
</reference>
<evidence type="ECO:0000313" key="3">
    <source>
        <dbReference type="EMBL" id="MFC3455801.1"/>
    </source>
</evidence>
<dbReference type="InterPro" id="IPR036291">
    <property type="entry name" value="NAD(P)-bd_dom_sf"/>
</dbReference>
<dbReference type="EC" id="1.1.1.-" evidence="3"/>
<dbReference type="Proteomes" id="UP001595645">
    <property type="component" value="Unassembled WGS sequence"/>
</dbReference>
<sequence>MRKEPVSSTAGEQLRRSSPRVLLTGGGHGFGKACAEQVASSGASVFITGRDGQALAETVDVIRGSGGTADFMVADLADSSAVAEAVDKATRLFGGIDVLVNNGATTGPIGPLWSVDDQAWWHTMEVNLRGAWSFTSKVVSGMVDQGSGRVINVVSRAGQYRWPYASAYSVSKAALISLTANLAGELRGTGVTAIAFDPGILDAGMTKAHFQRGHTDNPWENRIHDWFRAAQDTGGFTEVDAAVRALEAVTSGAADHLSGKYVTTESLGAGLIPAAR</sequence>
<dbReference type="SUPFAM" id="SSF51735">
    <property type="entry name" value="NAD(P)-binding Rossmann-fold domains"/>
    <property type="match status" value="1"/>
</dbReference>
<evidence type="ECO:0000256" key="1">
    <source>
        <dbReference type="ARBA" id="ARBA00006484"/>
    </source>
</evidence>
<dbReference type="GO" id="GO:0016491">
    <property type="term" value="F:oxidoreductase activity"/>
    <property type="evidence" value="ECO:0007669"/>
    <property type="project" value="UniProtKB-KW"/>
</dbReference>
<dbReference type="PANTHER" id="PTHR42879">
    <property type="entry name" value="3-OXOACYL-(ACYL-CARRIER-PROTEIN) REDUCTASE"/>
    <property type="match status" value="1"/>
</dbReference>